<proteinExistence type="predicted"/>
<feature type="region of interest" description="Disordered" evidence="1">
    <location>
        <begin position="1"/>
        <end position="55"/>
    </location>
</feature>
<dbReference type="Proteomes" id="UP000228568">
    <property type="component" value="Unassembled WGS sequence"/>
</dbReference>
<dbReference type="EMBL" id="PFPK01000009">
    <property type="protein sequence ID" value="PIZ95563.1"/>
    <property type="molecule type" value="Genomic_DNA"/>
</dbReference>
<reference evidence="4" key="1">
    <citation type="submission" date="2017-09" db="EMBL/GenBank/DDBJ databases">
        <title>Depth-based differentiation of microbial function through sediment-hosted aquifers and enrichment of novel symbionts in the deep terrestrial subsurface.</title>
        <authorList>
            <person name="Probst A.J."/>
            <person name="Ladd B."/>
            <person name="Jarett J.K."/>
            <person name="Geller-Mcgrath D.E."/>
            <person name="Sieber C.M.K."/>
            <person name="Emerson J.B."/>
            <person name="Anantharaman K."/>
            <person name="Thomas B.C."/>
            <person name="Malmstrom R."/>
            <person name="Stieglmeier M."/>
            <person name="Klingl A."/>
            <person name="Woyke T."/>
            <person name="Ryan C.M."/>
            <person name="Banfield J.F."/>
        </authorList>
    </citation>
    <scope>NUCLEOTIDE SEQUENCE [LARGE SCALE GENOMIC DNA]</scope>
</reference>
<feature type="compositionally biased region" description="Basic and acidic residues" evidence="1">
    <location>
        <begin position="12"/>
        <end position="26"/>
    </location>
</feature>
<accession>A0A2M7V9P7</accession>
<name>A0A2M7V9P7_9BACT</name>
<organism evidence="3 4">
    <name type="scientific">Candidatus Magasanikbacteria bacterium CG_4_10_14_0_2_um_filter_37_12</name>
    <dbReference type="NCBI Taxonomy" id="1974637"/>
    <lineage>
        <taxon>Bacteria</taxon>
        <taxon>Candidatus Magasanikiibacteriota</taxon>
    </lineage>
</organism>
<keyword evidence="2" id="KW-0812">Transmembrane</keyword>
<comment type="caution">
    <text evidence="3">The sequence shown here is derived from an EMBL/GenBank/DDBJ whole genome shotgun (WGS) entry which is preliminary data.</text>
</comment>
<evidence type="ECO:0000256" key="2">
    <source>
        <dbReference type="SAM" id="Phobius"/>
    </source>
</evidence>
<sequence>MSVKPKKRNHKKEKDPNQKNDSAVHDKSKKHVTKEKKTTKKKKTNLGGQTKKQIKQAAEDIPGLIAKEMIETQQKTPHTNKKYTTKDLLQDSKNNNKNKNHLMWLSVIAISTFIFIMWGWNLSGLIIDTKNRPVTEGTPINSIKENFQESMEIAKQIENGGNGSNGLQKTLDNIKQEDVVDKAKTKEDLKKLLSSIINTSTEKITSATTTAPEVETMAPQL</sequence>
<feature type="compositionally biased region" description="Basic residues" evidence="1">
    <location>
        <begin position="1"/>
        <end position="11"/>
    </location>
</feature>
<gene>
    <name evidence="3" type="ORF">COX81_00660</name>
</gene>
<keyword evidence="2" id="KW-1133">Transmembrane helix</keyword>
<protein>
    <submittedName>
        <fullName evidence="3">Uncharacterized protein</fullName>
    </submittedName>
</protein>
<dbReference type="AlphaFoldDB" id="A0A2M7V9P7"/>
<feature type="transmembrane region" description="Helical" evidence="2">
    <location>
        <begin position="102"/>
        <end position="120"/>
    </location>
</feature>
<feature type="compositionally biased region" description="Basic residues" evidence="1">
    <location>
        <begin position="27"/>
        <end position="44"/>
    </location>
</feature>
<evidence type="ECO:0000313" key="4">
    <source>
        <dbReference type="Proteomes" id="UP000228568"/>
    </source>
</evidence>
<evidence type="ECO:0000256" key="1">
    <source>
        <dbReference type="SAM" id="MobiDB-lite"/>
    </source>
</evidence>
<evidence type="ECO:0000313" key="3">
    <source>
        <dbReference type="EMBL" id="PIZ95563.1"/>
    </source>
</evidence>
<keyword evidence="2" id="KW-0472">Membrane</keyword>